<reference evidence="3 4" key="1">
    <citation type="submission" date="2021-01" db="EMBL/GenBank/DDBJ databases">
        <title>Whole genome shotgun sequence of Catellatospora citrea NBRC 14495.</title>
        <authorList>
            <person name="Komaki H."/>
            <person name="Tamura T."/>
        </authorList>
    </citation>
    <scope>NUCLEOTIDE SEQUENCE [LARGE SCALE GENOMIC DNA]</scope>
    <source>
        <strain evidence="3 4">NBRC 14495</strain>
    </source>
</reference>
<evidence type="ECO:0000313" key="4">
    <source>
        <dbReference type="Proteomes" id="UP000659904"/>
    </source>
</evidence>
<proteinExistence type="predicted"/>
<dbReference type="SUPFAM" id="SSF52540">
    <property type="entry name" value="P-loop containing nucleoside triphosphate hydrolases"/>
    <property type="match status" value="1"/>
</dbReference>
<dbReference type="InterPro" id="IPR016024">
    <property type="entry name" value="ARM-type_fold"/>
</dbReference>
<feature type="domain" description="NACHT" evidence="2">
    <location>
        <begin position="179"/>
        <end position="306"/>
    </location>
</feature>
<dbReference type="InterPro" id="IPR007111">
    <property type="entry name" value="NACHT_NTPase"/>
</dbReference>
<evidence type="ECO:0000256" key="1">
    <source>
        <dbReference type="SAM" id="MobiDB-lite"/>
    </source>
</evidence>
<dbReference type="Gene3D" id="1.25.10.10">
    <property type="entry name" value="Leucine-rich Repeat Variant"/>
    <property type="match status" value="4"/>
</dbReference>
<dbReference type="Pfam" id="PF13646">
    <property type="entry name" value="HEAT_2"/>
    <property type="match status" value="5"/>
</dbReference>
<dbReference type="Pfam" id="PF05729">
    <property type="entry name" value="NACHT"/>
    <property type="match status" value="1"/>
</dbReference>
<gene>
    <name evidence="3" type="ORF">Cci01nite_37010</name>
</gene>
<protein>
    <recommendedName>
        <fullName evidence="2">NACHT domain-containing protein</fullName>
    </recommendedName>
</protein>
<dbReference type="InterPro" id="IPR027417">
    <property type="entry name" value="P-loop_NTPase"/>
</dbReference>
<feature type="region of interest" description="Disordered" evidence="1">
    <location>
        <begin position="51"/>
        <end position="74"/>
    </location>
</feature>
<accession>A0A8J3NZS3</accession>
<dbReference type="InterPro" id="IPR011989">
    <property type="entry name" value="ARM-like"/>
</dbReference>
<keyword evidence="4" id="KW-1185">Reference proteome</keyword>
<dbReference type="SMART" id="SM00567">
    <property type="entry name" value="EZ_HEAT"/>
    <property type="match status" value="11"/>
</dbReference>
<dbReference type="PANTHER" id="PTHR12697">
    <property type="entry name" value="PBS LYASE HEAT-LIKE PROTEIN"/>
    <property type="match status" value="1"/>
</dbReference>
<sequence>MVGPATFSGAWVLCQGVFGMTSDMGSAIAGAVMAVITLPLAAWAAETTADPAVGGAGEDPASSANGGPAEPLASVRSGYLDRMRQRYRELDIGVLTPRPERDENPPVSLAEIFVGPSAQADPPLLELPRELVLQLAADETAPARHLPEGIDHADLERARQAFQQRQAAPVLDLLAGDGHRLMVLGDAGAGKSTLARYVALTLAGDDPDGSLRALSGWLPVLVELRKFTQRGGGTFLDFLDHLHHKEGAGLPKQQLEQYLAEDGRALVIFDGLDEVFDPDTREQTAQEIAWFAERFPRTRVIVTSRPLDDQSTVLPGFTRHKLADLDRDQIGAFVTRWYRATFPQDPAKAARLTGSLLTAIDGSAAVRELAGNPLLLTILAIMGRRRKLPRDRVSVYRHAVGVLVEQWDRGKQLRPPQADRALPFLNAQDRLQLLRLVARRMQHAPGGLAGNFISEPELLDEITGYLRSRDSGLTVDRAKYAANAMLRQFHERNFILSQFGDDVYGFVHRSFLEYLVADDICQRFNDEHSITETELVEDLFGARWRDPSWHEVLVLTAGMLHERMAARAVARMLAADPHWAADDRAEPQHVLLAIRCLGELGRTGVAAADACRAAIDQVIRVLTVAHRRVAHDFDDALNRAVERGALPVLAASAGHWPGRERYLAWYTRSGLVDTDDPTTSALATRLAVALLGDDPALYEFLRTKAYHGWSVHHRQAAVWAVATAWSDDADGVALVRDRAGADPDPAVRLTAVQAVAAARPDDPQTAALLRRTATADRHEEVRRSALHAIAHGRRDDPGTLRLLRELAEEAGSGHVRHAAVQAVADYTSGDPATVERLRRWAVEDESEDVRATALRAVATIRPRDTATLRLLRTRAETDGSVDVRRAATTLVAAGWRTDPVTLPWLRAQVDDPNPGIRQTALQAIAAGWPERADTSALLADRAADDPSADVREAAIDALHTVGAGDAELPERLRAVAAHDPSPEVRQAAVRAVADPRREDPRTLPWLRQVADTAADEHVRRTAVRMIADARTPSPDTLAWLREKASGDDSLGVRRAALQTVAAGRRDNATRLWLHDRTVEDPDADVRHAAVQAIVAGWPGDLRTLAWLRELALADRSAHVRRAALRAIAAHWRDDPDTPVFLRERMSGDPRENVRRAAVWSLANGWPDDDATLPALRDSTADRHHHVRTAAVQALAADWHDHPGTLPLLRERAVADPDGYVRHTALQAIAAHRHDDPATLTLLVERAAADERPPVRLELLRTVVLGWTHDDRSLSLTIDRATRDTHPAVRQAATQALADRWPDQPSALAALRERADTDSDEEVRHTAALALAGRPADPAA</sequence>
<dbReference type="InterPro" id="IPR004155">
    <property type="entry name" value="PBS_lyase_HEAT"/>
</dbReference>
<dbReference type="PANTHER" id="PTHR12697:SF5">
    <property type="entry name" value="DEOXYHYPUSINE HYDROXYLASE"/>
    <property type="match status" value="1"/>
</dbReference>
<dbReference type="Gene3D" id="3.40.50.300">
    <property type="entry name" value="P-loop containing nucleotide triphosphate hydrolases"/>
    <property type="match status" value="1"/>
</dbReference>
<dbReference type="GO" id="GO:0016491">
    <property type="term" value="F:oxidoreductase activity"/>
    <property type="evidence" value="ECO:0007669"/>
    <property type="project" value="TreeGrafter"/>
</dbReference>
<dbReference type="Proteomes" id="UP000659904">
    <property type="component" value="Unassembled WGS sequence"/>
</dbReference>
<comment type="caution">
    <text evidence="3">The sequence shown here is derived from an EMBL/GenBank/DDBJ whole genome shotgun (WGS) entry which is preliminary data.</text>
</comment>
<evidence type="ECO:0000259" key="2">
    <source>
        <dbReference type="PROSITE" id="PS50837"/>
    </source>
</evidence>
<organism evidence="3 4">
    <name type="scientific">Catellatospora citrea</name>
    <dbReference type="NCBI Taxonomy" id="53366"/>
    <lineage>
        <taxon>Bacteria</taxon>
        <taxon>Bacillati</taxon>
        <taxon>Actinomycetota</taxon>
        <taxon>Actinomycetes</taxon>
        <taxon>Micromonosporales</taxon>
        <taxon>Micromonosporaceae</taxon>
        <taxon>Catellatospora</taxon>
    </lineage>
</organism>
<dbReference type="EMBL" id="BONH01000016">
    <property type="protein sequence ID" value="GIF98607.1"/>
    <property type="molecule type" value="Genomic_DNA"/>
</dbReference>
<evidence type="ECO:0000313" key="3">
    <source>
        <dbReference type="EMBL" id="GIF98607.1"/>
    </source>
</evidence>
<dbReference type="PROSITE" id="PS50837">
    <property type="entry name" value="NACHT"/>
    <property type="match status" value="1"/>
</dbReference>
<dbReference type="SUPFAM" id="SSF48371">
    <property type="entry name" value="ARM repeat"/>
    <property type="match status" value="3"/>
</dbReference>
<name>A0A8J3NZS3_9ACTN</name>